<reference evidence="2 3" key="1">
    <citation type="submission" date="2019-03" db="EMBL/GenBank/DDBJ databases">
        <title>Genomic Encyclopedia of Type Strains, Phase IV (KMG-IV): sequencing the most valuable type-strain genomes for metagenomic binning, comparative biology and taxonomic classification.</title>
        <authorList>
            <person name="Goeker M."/>
        </authorList>
    </citation>
    <scope>NUCLEOTIDE SEQUENCE [LARGE SCALE GENOMIC DNA]</scope>
    <source>
        <strain evidence="2 3">DSM 102969</strain>
    </source>
</reference>
<feature type="signal peptide" evidence="1">
    <location>
        <begin position="1"/>
        <end position="17"/>
    </location>
</feature>
<gene>
    <name evidence="2" type="ORF">EDD54_2542</name>
</gene>
<dbReference type="AlphaFoldDB" id="A0A4R6RCM4"/>
<accession>A0A4R6RCM4</accession>
<dbReference type="PROSITE" id="PS51257">
    <property type="entry name" value="PROKAR_LIPOPROTEIN"/>
    <property type="match status" value="1"/>
</dbReference>
<organism evidence="2 3">
    <name type="scientific">Oharaeibacter diazotrophicus</name>
    <dbReference type="NCBI Taxonomy" id="1920512"/>
    <lineage>
        <taxon>Bacteria</taxon>
        <taxon>Pseudomonadati</taxon>
        <taxon>Pseudomonadota</taxon>
        <taxon>Alphaproteobacteria</taxon>
        <taxon>Hyphomicrobiales</taxon>
        <taxon>Pleomorphomonadaceae</taxon>
        <taxon>Oharaeibacter</taxon>
    </lineage>
</organism>
<feature type="chain" id="PRO_5020373585" description="Lipoprotein" evidence="1">
    <location>
        <begin position="18"/>
        <end position="234"/>
    </location>
</feature>
<comment type="caution">
    <text evidence="2">The sequence shown here is derived from an EMBL/GenBank/DDBJ whole genome shotgun (WGS) entry which is preliminary data.</text>
</comment>
<evidence type="ECO:0008006" key="4">
    <source>
        <dbReference type="Google" id="ProtNLM"/>
    </source>
</evidence>
<dbReference type="EMBL" id="SNXY01000008">
    <property type="protein sequence ID" value="TDP83941.1"/>
    <property type="molecule type" value="Genomic_DNA"/>
</dbReference>
<proteinExistence type="predicted"/>
<name>A0A4R6RCM4_9HYPH</name>
<keyword evidence="3" id="KW-1185">Reference proteome</keyword>
<protein>
    <recommendedName>
        <fullName evidence="4">Lipoprotein</fullName>
    </recommendedName>
</protein>
<keyword evidence="1" id="KW-0732">Signal</keyword>
<evidence type="ECO:0000313" key="2">
    <source>
        <dbReference type="EMBL" id="TDP83941.1"/>
    </source>
</evidence>
<evidence type="ECO:0000313" key="3">
    <source>
        <dbReference type="Proteomes" id="UP000294547"/>
    </source>
</evidence>
<evidence type="ECO:0000256" key="1">
    <source>
        <dbReference type="SAM" id="SignalP"/>
    </source>
</evidence>
<sequence>MSRFKIAFAVLAATALSGCVTVEKTSFATRAGQQVVVRSGTEAVLSQVGSTQVIIAPASRAQELPRPAFVALIRNVGRAPVTFRYADISVTQADTGKPLKVLNVDELQAEARRQAIALAIIGGVAGAAGGYYAGSVNVNGNNYNYSGYNSGVGAALASSNINAATTAGELNVAALENTMLMDNTILPGESYGGLFQFDPAKVAKLTDPKNYIVNFRVGRDLHQIRLTMKREKVQ</sequence>
<dbReference type="Proteomes" id="UP000294547">
    <property type="component" value="Unassembled WGS sequence"/>
</dbReference>